<gene>
    <name evidence="2" type="ORF">HT578_02170</name>
</gene>
<accession>A0ABX8E164</accession>
<dbReference type="Proteomes" id="UP000677126">
    <property type="component" value="Chromosome"/>
</dbReference>
<evidence type="ECO:0000313" key="3">
    <source>
        <dbReference type="Proteomes" id="UP000677126"/>
    </source>
</evidence>
<dbReference type="GO" id="GO:0016787">
    <property type="term" value="F:hydrolase activity"/>
    <property type="evidence" value="ECO:0007669"/>
    <property type="project" value="UniProtKB-KW"/>
</dbReference>
<dbReference type="InterPro" id="IPR029058">
    <property type="entry name" value="AB_hydrolase_fold"/>
</dbReference>
<dbReference type="Pfam" id="PF12697">
    <property type="entry name" value="Abhydrolase_6"/>
    <property type="match status" value="1"/>
</dbReference>
<evidence type="ECO:0000313" key="2">
    <source>
        <dbReference type="EMBL" id="QVM82663.1"/>
    </source>
</evidence>
<protein>
    <submittedName>
        <fullName evidence="2">Alpha/beta fold hydrolase</fullName>
    </submittedName>
</protein>
<dbReference type="Gene3D" id="3.40.50.1820">
    <property type="entry name" value="alpha/beta hydrolase"/>
    <property type="match status" value="1"/>
</dbReference>
<dbReference type="RefSeq" id="WP_213501938.1">
    <property type="nucleotide sequence ID" value="NZ_CP054856.1"/>
</dbReference>
<dbReference type="PANTHER" id="PTHR43798:SF5">
    <property type="entry name" value="MONOACYLGLYCEROL LIPASE ABHD6"/>
    <property type="match status" value="1"/>
</dbReference>
<dbReference type="SUPFAM" id="SSF53474">
    <property type="entry name" value="alpha/beta-Hydrolases"/>
    <property type="match status" value="1"/>
</dbReference>
<organism evidence="2 3">
    <name type="scientific">Novosphingobium decolorationis</name>
    <dbReference type="NCBI Taxonomy" id="2698673"/>
    <lineage>
        <taxon>Bacteria</taxon>
        <taxon>Pseudomonadati</taxon>
        <taxon>Pseudomonadota</taxon>
        <taxon>Alphaproteobacteria</taxon>
        <taxon>Sphingomonadales</taxon>
        <taxon>Sphingomonadaceae</taxon>
        <taxon>Novosphingobium</taxon>
    </lineage>
</organism>
<reference evidence="2 3" key="1">
    <citation type="journal article" date="2021" name="Int. J. Syst. Evol. Microbiol.">
        <title>Novosphingobium decolorationis sp. nov., an aniline blue-decolourizing bacterium isolated from East Pacific sediment.</title>
        <authorList>
            <person name="Chen X."/>
            <person name="Dong B."/>
            <person name="Chen T."/>
            <person name="Ren N."/>
            <person name="Wang J."/>
            <person name="Xu Y."/>
            <person name="Yang J."/>
            <person name="Zhu S."/>
            <person name="Chen J."/>
        </authorList>
    </citation>
    <scope>NUCLEOTIDE SEQUENCE [LARGE SCALE GENOMIC DNA]</scope>
    <source>
        <strain evidence="2 3">502str22</strain>
    </source>
</reference>
<feature type="domain" description="AB hydrolase-1" evidence="1">
    <location>
        <begin position="43"/>
        <end position="265"/>
    </location>
</feature>
<keyword evidence="3" id="KW-1185">Reference proteome</keyword>
<sequence>MQHSRLRRAYVPSRFGQLHVRIAEPEAVPVAPPLVCFHQTPSHGGDWDAVLALMSRDRWVIAPDTPGYGQSDAPPEPASLEALAAALSEGLEVLAADEGFALTRYDAMGHHTGSVLAAELARHDSRVRHLVFCSLPAFGEAARQDMLRGIDGMFPPVDGSLARAEQLHAFQSSFADRRLDGAQRQVAMAECLRLGERMDWGYCAVFDYDLIAVLSALPHRALILNSEDDLNAVTGEAAGLLERGIYRELEGCGHGFLAFADEAFAGDLRAFLDGH</sequence>
<dbReference type="InterPro" id="IPR000073">
    <property type="entry name" value="AB_hydrolase_1"/>
</dbReference>
<dbReference type="PANTHER" id="PTHR43798">
    <property type="entry name" value="MONOACYLGLYCEROL LIPASE"/>
    <property type="match status" value="1"/>
</dbReference>
<proteinExistence type="predicted"/>
<dbReference type="InterPro" id="IPR050266">
    <property type="entry name" value="AB_hydrolase_sf"/>
</dbReference>
<keyword evidence="2" id="KW-0378">Hydrolase</keyword>
<name>A0ABX8E164_9SPHN</name>
<evidence type="ECO:0000259" key="1">
    <source>
        <dbReference type="Pfam" id="PF12697"/>
    </source>
</evidence>
<dbReference type="EMBL" id="CP054856">
    <property type="protein sequence ID" value="QVM82663.1"/>
    <property type="molecule type" value="Genomic_DNA"/>
</dbReference>